<dbReference type="FunFam" id="1.25.40.10:FF:000147">
    <property type="entry name" value="Mitochondrial fission 1 protein"/>
    <property type="match status" value="1"/>
</dbReference>
<dbReference type="PANTHER" id="PTHR13247:SF0">
    <property type="entry name" value="MITOCHONDRIAL FISSION 1 PROTEIN"/>
    <property type="match status" value="1"/>
</dbReference>
<evidence type="ECO:0000256" key="1">
    <source>
        <dbReference type="ARBA" id="ARBA00004549"/>
    </source>
</evidence>
<evidence type="ECO:0000313" key="14">
    <source>
        <dbReference type="Proteomes" id="UP001152759"/>
    </source>
</evidence>
<evidence type="ECO:0000256" key="3">
    <source>
        <dbReference type="ARBA" id="ARBA00008937"/>
    </source>
</evidence>
<dbReference type="GO" id="GO:0005778">
    <property type="term" value="C:peroxisomal membrane"/>
    <property type="evidence" value="ECO:0007669"/>
    <property type="project" value="UniProtKB-SubCell"/>
</dbReference>
<keyword evidence="6 11" id="KW-1000">Mitochondrion outer membrane</keyword>
<comment type="subcellular location">
    <subcellularLocation>
        <location evidence="2">Mitochondrion outer membrane</location>
        <topology evidence="2">Single-pass membrane protein</topology>
    </subcellularLocation>
    <subcellularLocation>
        <location evidence="1">Peroxisome membrane</location>
        <topology evidence="1">Single-pass membrane protein</topology>
    </subcellularLocation>
</comment>
<name>A0A9P0A2B3_BEMTA</name>
<proteinExistence type="inferred from homology"/>
<comment type="function">
    <text evidence="11">Involved in the fragmentation of the mitochondrial network and its perinuclear clustering.</text>
</comment>
<dbReference type="GO" id="GO:0005741">
    <property type="term" value="C:mitochondrial outer membrane"/>
    <property type="evidence" value="ECO:0007669"/>
    <property type="project" value="UniProtKB-SubCell"/>
</dbReference>
<evidence type="ECO:0000256" key="8">
    <source>
        <dbReference type="ARBA" id="ARBA00023128"/>
    </source>
</evidence>
<evidence type="ECO:0000256" key="6">
    <source>
        <dbReference type="ARBA" id="ARBA00022787"/>
    </source>
</evidence>
<evidence type="ECO:0000256" key="9">
    <source>
        <dbReference type="ARBA" id="ARBA00023136"/>
    </source>
</evidence>
<feature type="transmembrane region" description="Helical" evidence="12">
    <location>
        <begin position="131"/>
        <end position="155"/>
    </location>
</feature>
<gene>
    <name evidence="13" type="ORF">BEMITA_LOCUS2018</name>
</gene>
<accession>A0A9P0A2B3</accession>
<reference evidence="13" key="1">
    <citation type="submission" date="2021-12" db="EMBL/GenBank/DDBJ databases">
        <authorList>
            <person name="King R."/>
        </authorList>
    </citation>
    <scope>NUCLEOTIDE SEQUENCE</scope>
</reference>
<evidence type="ECO:0000256" key="11">
    <source>
        <dbReference type="PIRNR" id="PIRNR008835"/>
    </source>
</evidence>
<keyword evidence="8 11" id="KW-0496">Mitochondrion</keyword>
<keyword evidence="9 11" id="KW-0472">Membrane</keyword>
<dbReference type="InterPro" id="IPR028058">
    <property type="entry name" value="Fis1_TPR_N"/>
</dbReference>
<dbReference type="InterPro" id="IPR011990">
    <property type="entry name" value="TPR-like_helical_dom_sf"/>
</dbReference>
<comment type="similarity">
    <text evidence="3 11">Belongs to the FIS1 family.</text>
</comment>
<evidence type="ECO:0000256" key="7">
    <source>
        <dbReference type="ARBA" id="ARBA00022989"/>
    </source>
</evidence>
<dbReference type="InterPro" id="IPR028061">
    <property type="entry name" value="Fis1_TPR_C"/>
</dbReference>
<dbReference type="SUPFAM" id="SSF48452">
    <property type="entry name" value="TPR-like"/>
    <property type="match status" value="1"/>
</dbReference>
<dbReference type="Gene3D" id="1.25.40.10">
    <property type="entry name" value="Tetratricopeptide repeat domain"/>
    <property type="match status" value="1"/>
</dbReference>
<dbReference type="AlphaFoldDB" id="A0A9P0A2B3"/>
<dbReference type="PIRSF" id="PIRSF008835">
    <property type="entry name" value="TPR_repeat_11_Fis1"/>
    <property type="match status" value="1"/>
</dbReference>
<dbReference type="InterPro" id="IPR016543">
    <property type="entry name" value="Fis1"/>
</dbReference>
<sequence length="158" mass="17815">MTDTEDLLNETVLPEDLKKYEKVYHEQLHGGSVTRQAQFNYAWCLVRSKFPVDIRKGIILLEELFRSAADAEDERRDYLYYLALGNCRIKEFSAALQYTSAFLEIEPGNAQVKTLEEVIRKKMEKAEIQEGIKGIAIISGVVLALGSIVGLGMALSKK</sequence>
<keyword evidence="7 12" id="KW-1133">Transmembrane helix</keyword>
<keyword evidence="5" id="KW-0053">Apoptosis</keyword>
<dbReference type="KEGG" id="btab:109044021"/>
<dbReference type="GO" id="GO:0000266">
    <property type="term" value="P:mitochondrial fission"/>
    <property type="evidence" value="ECO:0007669"/>
    <property type="project" value="UniProtKB-UniRule"/>
</dbReference>
<dbReference type="GO" id="GO:0016559">
    <property type="term" value="P:peroxisome fission"/>
    <property type="evidence" value="ECO:0007669"/>
    <property type="project" value="TreeGrafter"/>
</dbReference>
<comment type="domain">
    <text evidence="11">The C-terminus is required for mitochondrial localization, while the N-terminus is necessary for mitochondrial fission.</text>
</comment>
<dbReference type="GO" id="GO:0000422">
    <property type="term" value="P:autophagy of mitochondrion"/>
    <property type="evidence" value="ECO:0007669"/>
    <property type="project" value="TreeGrafter"/>
</dbReference>
<dbReference type="CDD" id="cd12212">
    <property type="entry name" value="Fis1"/>
    <property type="match status" value="1"/>
</dbReference>
<keyword evidence="10" id="KW-0576">Peroxisome</keyword>
<dbReference type="PANTHER" id="PTHR13247">
    <property type="entry name" value="TETRATRICOPEPTIDE REPEAT PROTEIN 11 TPR REPEAT PROTEIN 11"/>
    <property type="match status" value="1"/>
</dbReference>
<evidence type="ECO:0000256" key="4">
    <source>
        <dbReference type="ARBA" id="ARBA00022692"/>
    </source>
</evidence>
<dbReference type="EMBL" id="OU963862">
    <property type="protein sequence ID" value="CAH0382479.1"/>
    <property type="molecule type" value="Genomic_DNA"/>
</dbReference>
<organism evidence="13 14">
    <name type="scientific">Bemisia tabaci</name>
    <name type="common">Sweetpotato whitefly</name>
    <name type="synonym">Aleurodes tabaci</name>
    <dbReference type="NCBI Taxonomy" id="7038"/>
    <lineage>
        <taxon>Eukaryota</taxon>
        <taxon>Metazoa</taxon>
        <taxon>Ecdysozoa</taxon>
        <taxon>Arthropoda</taxon>
        <taxon>Hexapoda</taxon>
        <taxon>Insecta</taxon>
        <taxon>Pterygota</taxon>
        <taxon>Neoptera</taxon>
        <taxon>Paraneoptera</taxon>
        <taxon>Hemiptera</taxon>
        <taxon>Sternorrhyncha</taxon>
        <taxon>Aleyrodoidea</taxon>
        <taxon>Aleyrodidae</taxon>
        <taxon>Aleyrodinae</taxon>
        <taxon>Bemisia</taxon>
    </lineage>
</organism>
<evidence type="ECO:0000313" key="13">
    <source>
        <dbReference type="EMBL" id="CAH0382479.1"/>
    </source>
</evidence>
<dbReference type="Pfam" id="PF14853">
    <property type="entry name" value="Fis1_TPR_C"/>
    <property type="match status" value="1"/>
</dbReference>
<dbReference type="OrthoDB" id="421154at2759"/>
<evidence type="ECO:0000256" key="12">
    <source>
        <dbReference type="SAM" id="Phobius"/>
    </source>
</evidence>
<dbReference type="Proteomes" id="UP001152759">
    <property type="component" value="Chromosome 1"/>
</dbReference>
<evidence type="ECO:0000256" key="5">
    <source>
        <dbReference type="ARBA" id="ARBA00022703"/>
    </source>
</evidence>
<evidence type="ECO:0000256" key="10">
    <source>
        <dbReference type="ARBA" id="ARBA00023140"/>
    </source>
</evidence>
<dbReference type="InterPro" id="IPR033745">
    <property type="entry name" value="Fis1_cytosol"/>
</dbReference>
<dbReference type="Pfam" id="PF14852">
    <property type="entry name" value="Fis1_TPR_N"/>
    <property type="match status" value="1"/>
</dbReference>
<keyword evidence="14" id="KW-1185">Reference proteome</keyword>
<evidence type="ECO:0000256" key="2">
    <source>
        <dbReference type="ARBA" id="ARBA00004572"/>
    </source>
</evidence>
<keyword evidence="4 12" id="KW-0812">Transmembrane</keyword>
<protein>
    <recommendedName>
        <fullName evidence="11">Mitochondrial fission 1 protein</fullName>
    </recommendedName>
</protein>
<dbReference type="GO" id="GO:0043653">
    <property type="term" value="P:mitochondrial fragmentation involved in apoptotic process"/>
    <property type="evidence" value="ECO:0007669"/>
    <property type="project" value="TreeGrafter"/>
</dbReference>